<keyword evidence="7" id="KW-0812">Transmembrane</keyword>
<feature type="binding site" description="axial binding residue" evidence="6">
    <location>
        <position position="476"/>
    </location>
    <ligand>
        <name>heme</name>
        <dbReference type="ChEBI" id="CHEBI:30413"/>
    </ligand>
    <ligandPart>
        <name>Fe</name>
        <dbReference type="ChEBI" id="CHEBI:18248"/>
    </ligandPart>
</feature>
<dbReference type="EMBL" id="JAHLJV010000021">
    <property type="protein sequence ID" value="KAK1594135.1"/>
    <property type="molecule type" value="Genomic_DNA"/>
</dbReference>
<dbReference type="GO" id="GO:0016705">
    <property type="term" value="F:oxidoreductase activity, acting on paired donors, with incorporation or reduction of molecular oxygen"/>
    <property type="evidence" value="ECO:0007669"/>
    <property type="project" value="InterPro"/>
</dbReference>
<keyword evidence="4 6" id="KW-0408">Iron</keyword>
<comment type="caution">
    <text evidence="8">The sequence shown here is derived from an EMBL/GenBank/DDBJ whole genome shotgun (WGS) entry which is preliminary data.</text>
</comment>
<name>A0AAD8Q1H6_9PEZI</name>
<dbReference type="PANTHER" id="PTHR24304:SF2">
    <property type="entry name" value="24-HYDROXYCHOLESTEROL 7-ALPHA-HYDROXYLASE"/>
    <property type="match status" value="1"/>
</dbReference>
<evidence type="ECO:0000256" key="5">
    <source>
        <dbReference type="ARBA" id="ARBA00023033"/>
    </source>
</evidence>
<keyword evidence="3 6" id="KW-0479">Metal-binding</keyword>
<dbReference type="RefSeq" id="XP_060415356.1">
    <property type="nucleotide sequence ID" value="XM_060561018.1"/>
</dbReference>
<dbReference type="Proteomes" id="UP001230504">
    <property type="component" value="Unassembled WGS sequence"/>
</dbReference>
<dbReference type="InterPro" id="IPR036396">
    <property type="entry name" value="Cyt_P450_sf"/>
</dbReference>
<keyword evidence="2 6" id="KW-0349">Heme</keyword>
<dbReference type="InterPro" id="IPR002403">
    <property type="entry name" value="Cyt_P450_E_grp-IV"/>
</dbReference>
<dbReference type="GO" id="GO:0008395">
    <property type="term" value="F:steroid hydroxylase activity"/>
    <property type="evidence" value="ECO:0007669"/>
    <property type="project" value="TreeGrafter"/>
</dbReference>
<dbReference type="Gene3D" id="1.10.630.10">
    <property type="entry name" value="Cytochrome P450"/>
    <property type="match status" value="1"/>
</dbReference>
<dbReference type="PANTHER" id="PTHR24304">
    <property type="entry name" value="CYTOCHROME P450 FAMILY 7"/>
    <property type="match status" value="1"/>
</dbReference>
<protein>
    <submittedName>
        <fullName evidence="8">Cytochrome P450</fullName>
    </submittedName>
</protein>
<organism evidence="8 9">
    <name type="scientific">Colletotrichum navitas</name>
    <dbReference type="NCBI Taxonomy" id="681940"/>
    <lineage>
        <taxon>Eukaryota</taxon>
        <taxon>Fungi</taxon>
        <taxon>Dikarya</taxon>
        <taxon>Ascomycota</taxon>
        <taxon>Pezizomycotina</taxon>
        <taxon>Sordariomycetes</taxon>
        <taxon>Hypocreomycetidae</taxon>
        <taxon>Glomerellales</taxon>
        <taxon>Glomerellaceae</taxon>
        <taxon>Colletotrichum</taxon>
        <taxon>Colletotrichum graminicola species complex</taxon>
    </lineage>
</organism>
<keyword evidence="7" id="KW-1133">Transmembrane helix</keyword>
<feature type="transmembrane region" description="Helical" evidence="7">
    <location>
        <begin position="22"/>
        <end position="45"/>
    </location>
</feature>
<evidence type="ECO:0000313" key="8">
    <source>
        <dbReference type="EMBL" id="KAK1594135.1"/>
    </source>
</evidence>
<dbReference type="PRINTS" id="PR00465">
    <property type="entry name" value="EP450IV"/>
</dbReference>
<dbReference type="SUPFAM" id="SSF48264">
    <property type="entry name" value="Cytochrome P450"/>
    <property type="match status" value="1"/>
</dbReference>
<dbReference type="AlphaFoldDB" id="A0AAD8Q1H6"/>
<reference evidence="8" key="1">
    <citation type="submission" date="2021-06" db="EMBL/GenBank/DDBJ databases">
        <title>Comparative genomics, transcriptomics and evolutionary studies reveal genomic signatures of adaptation to plant cell wall in hemibiotrophic fungi.</title>
        <authorList>
            <consortium name="DOE Joint Genome Institute"/>
            <person name="Baroncelli R."/>
            <person name="Diaz J.F."/>
            <person name="Benocci T."/>
            <person name="Peng M."/>
            <person name="Battaglia E."/>
            <person name="Haridas S."/>
            <person name="Andreopoulos W."/>
            <person name="Labutti K."/>
            <person name="Pangilinan J."/>
            <person name="Floch G.L."/>
            <person name="Makela M.R."/>
            <person name="Henrissat B."/>
            <person name="Grigoriev I.V."/>
            <person name="Crouch J.A."/>
            <person name="De Vries R.P."/>
            <person name="Sukno S.A."/>
            <person name="Thon M.R."/>
        </authorList>
    </citation>
    <scope>NUCLEOTIDE SEQUENCE</scope>
    <source>
        <strain evidence="8">CBS 125086</strain>
    </source>
</reference>
<accession>A0AAD8Q1H6</accession>
<evidence type="ECO:0000313" key="9">
    <source>
        <dbReference type="Proteomes" id="UP001230504"/>
    </source>
</evidence>
<evidence type="ECO:0000256" key="6">
    <source>
        <dbReference type="PIRSR" id="PIRSR602403-1"/>
    </source>
</evidence>
<dbReference type="GO" id="GO:0005506">
    <property type="term" value="F:iron ion binding"/>
    <property type="evidence" value="ECO:0007669"/>
    <property type="project" value="InterPro"/>
</dbReference>
<gene>
    <name evidence="8" type="ORF">LY79DRAFT_589302</name>
</gene>
<evidence type="ECO:0000256" key="1">
    <source>
        <dbReference type="ARBA" id="ARBA00010617"/>
    </source>
</evidence>
<dbReference type="GeneID" id="85445258"/>
<evidence type="ECO:0000256" key="4">
    <source>
        <dbReference type="ARBA" id="ARBA00023004"/>
    </source>
</evidence>
<proteinExistence type="inferred from homology"/>
<evidence type="ECO:0000256" key="3">
    <source>
        <dbReference type="ARBA" id="ARBA00022723"/>
    </source>
</evidence>
<comment type="similarity">
    <text evidence="1">Belongs to the cytochrome P450 family.</text>
</comment>
<evidence type="ECO:0000256" key="2">
    <source>
        <dbReference type="ARBA" id="ARBA00022617"/>
    </source>
</evidence>
<sequence length="538" mass="61319">MLSSISGTPHINEIIEFFHHDLVIWAFKLVVFGFSFLLTYLLTYIRFVIQTWSLQVSGIYPSPVPPYLVPGLGHTYSIIFNAERFLRPLHHVLSLSTPLSPILHVLPGEGVRSLFRAPKDLVPVRGTFDALKVFFGLTPADYHVFNNEYISALEAKKGKQYSTSHADASRPIMELQRNDFVTFLHGQNLRLVMDGFSFNLGQLFRSHDSHVSPSEPVNLPDLYVFLPDSIFRAEIEALYGKHIFTALPVISRGSPRWLYPAQYQSRDKVLHNLGKWRRYPYKEDEELGNAVSNPIWGTHYMKNMVRRYEDLELSNAGIPSVLHGFLFVTTANSIPAATWMALHILLDKPLVSRLRQELLKESEAKNAPIDYTALLLAPLLNPVYRETLRLNESVWNTARQINGRTEYPVESFWAERFLEYTDDPRSGPLRKPPSTYANTIGTSPVKPFRDDSKARLPDPAALRGHFFPFGGGAWRCPGEILAKKTILVTAFLLPKELDVYIFDPMDAAKASSQHRMIPFGTHAFDRKVPIRCWKRSQV</sequence>
<comment type="cofactor">
    <cofactor evidence="6">
        <name>heme</name>
        <dbReference type="ChEBI" id="CHEBI:30413"/>
    </cofactor>
</comment>
<keyword evidence="5" id="KW-0503">Monooxygenase</keyword>
<evidence type="ECO:0000256" key="7">
    <source>
        <dbReference type="SAM" id="Phobius"/>
    </source>
</evidence>
<keyword evidence="7" id="KW-0472">Membrane</keyword>
<keyword evidence="5" id="KW-0560">Oxidoreductase</keyword>
<dbReference type="InterPro" id="IPR050529">
    <property type="entry name" value="CYP450_sterol_14alpha_dmase"/>
</dbReference>
<keyword evidence="9" id="KW-1185">Reference proteome</keyword>
<dbReference type="GO" id="GO:0020037">
    <property type="term" value="F:heme binding"/>
    <property type="evidence" value="ECO:0007669"/>
    <property type="project" value="InterPro"/>
</dbReference>